<dbReference type="PANTHER" id="PTHR48465">
    <property type="entry name" value="PROTEIN SSUH2 HOMOLOG"/>
    <property type="match status" value="1"/>
</dbReference>
<evidence type="ECO:0000256" key="1">
    <source>
        <dbReference type="SAM" id="MobiDB-lite"/>
    </source>
</evidence>
<dbReference type="Proteomes" id="UP001210211">
    <property type="component" value="Unassembled WGS sequence"/>
</dbReference>
<feature type="region of interest" description="Disordered" evidence="1">
    <location>
        <begin position="71"/>
        <end position="107"/>
    </location>
</feature>
<feature type="compositionally biased region" description="Pro residues" evidence="1">
    <location>
        <begin position="72"/>
        <end position="82"/>
    </location>
</feature>
<protein>
    <submittedName>
        <fullName evidence="2">Uncharacterized protein</fullName>
    </submittedName>
</protein>
<name>A0AAD5WBC5_9POAL</name>
<dbReference type="AlphaFoldDB" id="A0AAD5WBC5"/>
<accession>A0AAD5WBC5</accession>
<evidence type="ECO:0000313" key="2">
    <source>
        <dbReference type="EMBL" id="KAJ3685615.1"/>
    </source>
</evidence>
<proteinExistence type="predicted"/>
<keyword evidence="3" id="KW-1185">Reference proteome</keyword>
<comment type="caution">
    <text evidence="2">The sequence shown here is derived from an EMBL/GenBank/DDBJ whole genome shotgun (WGS) entry which is preliminary data.</text>
</comment>
<organism evidence="2 3">
    <name type="scientific">Rhynchospora tenuis</name>
    <dbReference type="NCBI Taxonomy" id="198213"/>
    <lineage>
        <taxon>Eukaryota</taxon>
        <taxon>Viridiplantae</taxon>
        <taxon>Streptophyta</taxon>
        <taxon>Embryophyta</taxon>
        <taxon>Tracheophyta</taxon>
        <taxon>Spermatophyta</taxon>
        <taxon>Magnoliopsida</taxon>
        <taxon>Liliopsida</taxon>
        <taxon>Poales</taxon>
        <taxon>Cyperaceae</taxon>
        <taxon>Cyperoideae</taxon>
        <taxon>Rhynchosporeae</taxon>
        <taxon>Rhynchospora</taxon>
    </lineage>
</organism>
<evidence type="ECO:0000313" key="3">
    <source>
        <dbReference type="Proteomes" id="UP001210211"/>
    </source>
</evidence>
<dbReference type="InterPro" id="IPR052789">
    <property type="entry name" value="SSUH2_homolog"/>
</dbReference>
<sequence length="426" mass="47371">MEQQQQPLLSGNDNRGESWRSYEYLGRSTSLHVPTGEELVSGEEVRLASNFSDSDRFSCYPPSIHGALVGSPDPPLPFPNPPSHGGYGYQRGYNDYQSGYPPRQTGSGALDEVEIRQLLISHVGHRCCWGSGPARRWKITSVEDCNVYVGTLETFFEERDTVIEKEPYLGGEIDGADKGQQVGIWELDLRSYFPELFIPDKEIRIKIPHSEAVHKCPDCKSRGETACASCNGKEKQMIQCPACYGRGLIAHRDGSDTICKNCSGNGNLPCTICNSKGSVKCKTCEGHGSLLTRSIAVVKWKTLSTKKVSATSGAASVPDEVFHQARGVQLCNMQAYQCTPAFFADSYHLNNFSSQVIASRAPVPSSARVITERHIISVLPVMRVTMAHRKRSFSFYIVGYNREIFIRDYPSRFCWGLCCCFEWLGM</sequence>
<dbReference type="PANTHER" id="PTHR48465:SF1">
    <property type="entry name" value="PROTEIN SSUH2 HOMOLOG"/>
    <property type="match status" value="1"/>
</dbReference>
<dbReference type="EMBL" id="JAMRDG010000002">
    <property type="protein sequence ID" value="KAJ3685615.1"/>
    <property type="molecule type" value="Genomic_DNA"/>
</dbReference>
<gene>
    <name evidence="2" type="ORF">LUZ61_014779</name>
</gene>
<reference evidence="2 3" key="1">
    <citation type="journal article" date="2022" name="Cell">
        <title>Repeat-based holocentromeres influence genome architecture and karyotype evolution.</title>
        <authorList>
            <person name="Hofstatter P.G."/>
            <person name="Thangavel G."/>
            <person name="Lux T."/>
            <person name="Neumann P."/>
            <person name="Vondrak T."/>
            <person name="Novak P."/>
            <person name="Zhang M."/>
            <person name="Costa L."/>
            <person name="Castellani M."/>
            <person name="Scott A."/>
            <person name="Toegelov H."/>
            <person name="Fuchs J."/>
            <person name="Mata-Sucre Y."/>
            <person name="Dias Y."/>
            <person name="Vanzela A.L.L."/>
            <person name="Huettel B."/>
            <person name="Almeida C.C.S."/>
            <person name="Simkova H."/>
            <person name="Souza G."/>
            <person name="Pedrosa-Harand A."/>
            <person name="Macas J."/>
            <person name="Mayer K.F.X."/>
            <person name="Houben A."/>
            <person name="Marques A."/>
        </authorList>
    </citation>
    <scope>NUCLEOTIDE SEQUENCE [LARGE SCALE GENOMIC DNA]</scope>
    <source>
        <strain evidence="2">RhyTen1mFocal</strain>
    </source>
</reference>